<evidence type="ECO:0000256" key="1">
    <source>
        <dbReference type="ARBA" id="ARBA00004141"/>
    </source>
</evidence>
<dbReference type="OrthoDB" id="416585at2759"/>
<dbReference type="PANTHER" id="PTHR45628">
    <property type="entry name" value="VOLTAGE-DEPENDENT CALCIUM CHANNEL TYPE A SUBUNIT ALPHA-1"/>
    <property type="match status" value="1"/>
</dbReference>
<keyword evidence="6" id="KW-0106">Calcium</keyword>
<dbReference type="Pfam" id="PF00520">
    <property type="entry name" value="Ion_trans"/>
    <property type="match status" value="1"/>
</dbReference>
<dbReference type="GO" id="GO:0098703">
    <property type="term" value="P:calcium ion import across plasma membrane"/>
    <property type="evidence" value="ECO:0007669"/>
    <property type="project" value="TreeGrafter"/>
</dbReference>
<keyword evidence="4" id="KW-0107">Calcium channel</keyword>
<keyword evidence="2" id="KW-0813">Transport</keyword>
<protein>
    <submittedName>
        <fullName evidence="15">(spotted green pufferfish) hypothetical protein</fullName>
    </submittedName>
</protein>
<keyword evidence="13" id="KW-0732">Signal</keyword>
<keyword evidence="11" id="KW-0407">Ion channel</keyword>
<dbReference type="GO" id="GO:0008331">
    <property type="term" value="F:high voltage-gated calcium channel activity"/>
    <property type="evidence" value="ECO:0007669"/>
    <property type="project" value="TreeGrafter"/>
</dbReference>
<dbReference type="GO" id="GO:0005891">
    <property type="term" value="C:voltage-gated calcium channel complex"/>
    <property type="evidence" value="ECO:0007669"/>
    <property type="project" value="TreeGrafter"/>
</dbReference>
<dbReference type="InterPro" id="IPR005821">
    <property type="entry name" value="Ion_trans_dom"/>
</dbReference>
<evidence type="ECO:0000256" key="4">
    <source>
        <dbReference type="ARBA" id="ARBA00022673"/>
    </source>
</evidence>
<keyword evidence="5 12" id="KW-0812">Transmembrane</keyword>
<evidence type="ECO:0000256" key="12">
    <source>
        <dbReference type="SAM" id="Phobius"/>
    </source>
</evidence>
<feature type="non-terminal residue" evidence="15">
    <location>
        <position position="90"/>
    </location>
</feature>
<evidence type="ECO:0000256" key="13">
    <source>
        <dbReference type="SAM" id="SignalP"/>
    </source>
</evidence>
<feature type="domain" description="Ion transport" evidence="14">
    <location>
        <begin position="1"/>
        <end position="88"/>
    </location>
</feature>
<feature type="signal peptide" evidence="13">
    <location>
        <begin position="1"/>
        <end position="25"/>
    </location>
</feature>
<sequence length="90" mass="10384">WFERASMLVILLNCVTLGMFHPCEDINCDSDRCKILQIMIPGYPMDFDNFIFAFFAIEMVIKMVALGIFGKKCYLGDTWNRLDFFIVVAG</sequence>
<dbReference type="InterPro" id="IPR027359">
    <property type="entry name" value="Volt_channel_dom_sf"/>
</dbReference>
<keyword evidence="8 12" id="KW-1133">Transmembrane helix</keyword>
<comment type="caution">
    <text evidence="15">The sequence shown here is derived from an EMBL/GenBank/DDBJ whole genome shotgun (WGS) entry which is preliminary data.</text>
</comment>
<evidence type="ECO:0000256" key="9">
    <source>
        <dbReference type="ARBA" id="ARBA00023065"/>
    </source>
</evidence>
<dbReference type="KEGG" id="tng:GSTEN00013199G001"/>
<evidence type="ECO:0000256" key="2">
    <source>
        <dbReference type="ARBA" id="ARBA00022448"/>
    </source>
</evidence>
<dbReference type="InterPro" id="IPR050599">
    <property type="entry name" value="VDCC_alpha-1_subunit"/>
</dbReference>
<feature type="transmembrane region" description="Helical" evidence="12">
    <location>
        <begin position="49"/>
        <end position="69"/>
    </location>
</feature>
<gene>
    <name evidence="15" type="ORF">GSTENG00013199001</name>
</gene>
<evidence type="ECO:0000313" key="15">
    <source>
        <dbReference type="EMBL" id="CAF96238.1"/>
    </source>
</evidence>
<keyword evidence="7" id="KW-0851">Voltage-gated channel</keyword>
<comment type="subcellular location">
    <subcellularLocation>
        <location evidence="1">Membrane</location>
        <topology evidence="1">Multi-pass membrane protein</topology>
    </subcellularLocation>
</comment>
<dbReference type="PANTHER" id="PTHR45628:SF33">
    <property type="entry name" value="VOLTAGE-DEPENDENT T-TYPE CALCIUM CHANNEL SUBUNIT ALPHA-1G"/>
    <property type="match status" value="1"/>
</dbReference>
<dbReference type="EMBL" id="CAAE01014338">
    <property type="protein sequence ID" value="CAF96238.1"/>
    <property type="molecule type" value="Genomic_DNA"/>
</dbReference>
<proteinExistence type="predicted"/>
<organism evidence="15">
    <name type="scientific">Tetraodon nigroviridis</name>
    <name type="common">Spotted green pufferfish</name>
    <name type="synonym">Chelonodon nigroviridis</name>
    <dbReference type="NCBI Taxonomy" id="99883"/>
    <lineage>
        <taxon>Eukaryota</taxon>
        <taxon>Metazoa</taxon>
        <taxon>Chordata</taxon>
        <taxon>Craniata</taxon>
        <taxon>Vertebrata</taxon>
        <taxon>Euteleostomi</taxon>
        <taxon>Actinopterygii</taxon>
        <taxon>Neopterygii</taxon>
        <taxon>Teleostei</taxon>
        <taxon>Neoteleostei</taxon>
        <taxon>Acanthomorphata</taxon>
        <taxon>Eupercaria</taxon>
        <taxon>Tetraodontiformes</taxon>
        <taxon>Tetradontoidea</taxon>
        <taxon>Tetraodontidae</taxon>
        <taxon>Tetraodon</taxon>
    </lineage>
</organism>
<accession>Q4SSZ4</accession>
<evidence type="ECO:0000256" key="8">
    <source>
        <dbReference type="ARBA" id="ARBA00022989"/>
    </source>
</evidence>
<feature type="chain" id="PRO_5004243508" evidence="13">
    <location>
        <begin position="26"/>
        <end position="90"/>
    </location>
</feature>
<keyword evidence="10 12" id="KW-0472">Membrane</keyword>
<dbReference type="AlphaFoldDB" id="Q4SSZ4"/>
<evidence type="ECO:0000256" key="11">
    <source>
        <dbReference type="ARBA" id="ARBA00023303"/>
    </source>
</evidence>
<name>Q4SSZ4_TETNG</name>
<evidence type="ECO:0000256" key="7">
    <source>
        <dbReference type="ARBA" id="ARBA00022882"/>
    </source>
</evidence>
<reference evidence="15" key="1">
    <citation type="journal article" date="2004" name="Nature">
        <title>Genome duplication in the teleost fish Tetraodon nigroviridis reveals the early vertebrate proto-karyotype.</title>
        <authorList>
            <person name="Jaillon O."/>
            <person name="Aury J.-M."/>
            <person name="Brunet F."/>
            <person name="Petit J.-L."/>
            <person name="Stange-Thomann N."/>
            <person name="Mauceli E."/>
            <person name="Bouneau L."/>
            <person name="Fischer C."/>
            <person name="Ozouf-Costaz C."/>
            <person name="Bernot A."/>
            <person name="Nicaud S."/>
            <person name="Jaffe D."/>
            <person name="Fisher S."/>
            <person name="Lutfalla G."/>
            <person name="Dossat C."/>
            <person name="Segurens B."/>
            <person name="Dasilva C."/>
            <person name="Salanoubat M."/>
            <person name="Levy M."/>
            <person name="Boudet N."/>
            <person name="Castellano S."/>
            <person name="Anthouard V."/>
            <person name="Jubin C."/>
            <person name="Castelli V."/>
            <person name="Katinka M."/>
            <person name="Vacherie B."/>
            <person name="Biemont C."/>
            <person name="Skalli Z."/>
            <person name="Cattolico L."/>
            <person name="Poulain J."/>
            <person name="De Berardinis V."/>
            <person name="Cruaud C."/>
            <person name="Duprat S."/>
            <person name="Brottier P."/>
            <person name="Coutanceau J.-P."/>
            <person name="Gouzy J."/>
            <person name="Parra G."/>
            <person name="Lardier G."/>
            <person name="Chapple C."/>
            <person name="McKernan K.J."/>
            <person name="McEwan P."/>
            <person name="Bosak S."/>
            <person name="Kellis M."/>
            <person name="Volff J.-N."/>
            <person name="Guigo R."/>
            <person name="Zody M.C."/>
            <person name="Mesirov J."/>
            <person name="Lindblad-Toh K."/>
            <person name="Birren B."/>
            <person name="Nusbaum C."/>
            <person name="Kahn D."/>
            <person name="Robinson-Rechavi M."/>
            <person name="Laudet V."/>
            <person name="Schachter V."/>
            <person name="Quetier F."/>
            <person name="Saurin W."/>
            <person name="Scarpelli C."/>
            <person name="Wincker P."/>
            <person name="Lander E.S."/>
            <person name="Weissenbach J."/>
            <person name="Roest Crollius H."/>
        </authorList>
    </citation>
    <scope>NUCLEOTIDE SEQUENCE [LARGE SCALE GENOMIC DNA]</scope>
</reference>
<evidence type="ECO:0000256" key="10">
    <source>
        <dbReference type="ARBA" id="ARBA00023136"/>
    </source>
</evidence>
<keyword evidence="3" id="KW-0109">Calcium transport</keyword>
<dbReference type="SUPFAM" id="SSF81324">
    <property type="entry name" value="Voltage-gated potassium channels"/>
    <property type="match status" value="1"/>
</dbReference>
<evidence type="ECO:0000256" key="6">
    <source>
        <dbReference type="ARBA" id="ARBA00022837"/>
    </source>
</evidence>
<evidence type="ECO:0000256" key="5">
    <source>
        <dbReference type="ARBA" id="ARBA00022692"/>
    </source>
</evidence>
<dbReference type="Gene3D" id="1.20.120.350">
    <property type="entry name" value="Voltage-gated potassium channels. Chain C"/>
    <property type="match status" value="1"/>
</dbReference>
<evidence type="ECO:0000256" key="3">
    <source>
        <dbReference type="ARBA" id="ARBA00022568"/>
    </source>
</evidence>
<reference evidence="15" key="2">
    <citation type="submission" date="2004-02" db="EMBL/GenBank/DDBJ databases">
        <authorList>
            <consortium name="Genoscope"/>
            <consortium name="Whitehead Institute Centre for Genome Research"/>
        </authorList>
    </citation>
    <scope>NUCLEOTIDE SEQUENCE</scope>
</reference>
<evidence type="ECO:0000259" key="14">
    <source>
        <dbReference type="Pfam" id="PF00520"/>
    </source>
</evidence>
<keyword evidence="9" id="KW-0406">Ion transport</keyword>